<gene>
    <name evidence="3" type="ORF">TGP89_278120</name>
</gene>
<dbReference type="SUPFAM" id="SSF55797">
    <property type="entry name" value="PR-1-like"/>
    <property type="match status" value="1"/>
</dbReference>
<dbReference type="OrthoDB" id="335796at2759"/>
<evidence type="ECO:0000259" key="2">
    <source>
        <dbReference type="SMART" id="SM00198"/>
    </source>
</evidence>
<accession>A0A086JJ45</accession>
<proteinExistence type="predicted"/>
<dbReference type="SMART" id="SM00198">
    <property type="entry name" value="SCP"/>
    <property type="match status" value="1"/>
</dbReference>
<dbReference type="VEuPathDB" id="ToxoDB:TGP89_278120"/>
<dbReference type="Pfam" id="PF00188">
    <property type="entry name" value="CAP"/>
    <property type="match status" value="1"/>
</dbReference>
<evidence type="ECO:0000256" key="1">
    <source>
        <dbReference type="SAM" id="MobiDB-lite"/>
    </source>
</evidence>
<reference evidence="3 4" key="1">
    <citation type="submission" date="2014-03" db="EMBL/GenBank/DDBJ databases">
        <authorList>
            <person name="Sibley D."/>
            <person name="Venepally P."/>
            <person name="Karamycheva S."/>
            <person name="Hadjithomas M."/>
            <person name="Khan A."/>
            <person name="Brunk B."/>
            <person name="Roos D."/>
            <person name="Caler E."/>
            <person name="Lorenzi H."/>
        </authorList>
    </citation>
    <scope>NUCLEOTIDE SEQUENCE [LARGE SCALE GENOMIC DNA]</scope>
    <source>
        <strain evidence="4">p89</strain>
    </source>
</reference>
<dbReference type="Gene3D" id="3.40.33.10">
    <property type="entry name" value="CAP"/>
    <property type="match status" value="1"/>
</dbReference>
<evidence type="ECO:0000313" key="3">
    <source>
        <dbReference type="EMBL" id="KFG32163.1"/>
    </source>
</evidence>
<dbReference type="InterPro" id="IPR014044">
    <property type="entry name" value="CAP_dom"/>
</dbReference>
<comment type="caution">
    <text evidence="3">The sequence shown here is derived from an EMBL/GenBank/DDBJ whole genome shotgun (WGS) entry which is preliminary data.</text>
</comment>
<dbReference type="AlphaFoldDB" id="A0A086JJ45"/>
<dbReference type="EMBL" id="AEYI02001884">
    <property type="protein sequence ID" value="KFG32163.1"/>
    <property type="molecule type" value="Genomic_DNA"/>
</dbReference>
<feature type="compositionally biased region" description="Basic and acidic residues" evidence="1">
    <location>
        <begin position="684"/>
        <end position="695"/>
    </location>
</feature>
<name>A0A086JJ45_TOXGO</name>
<evidence type="ECO:0000313" key="4">
    <source>
        <dbReference type="Proteomes" id="UP000028828"/>
    </source>
</evidence>
<dbReference type="InterPro" id="IPR035940">
    <property type="entry name" value="CAP_sf"/>
</dbReference>
<sequence length="710" mass="77898">MAATKISSDMVPVMRCLIVVSIAGLFPNLLKVDATAIASELVFDGVELMSAAADAAFHREKILDRHNYLRSREAENGFGSGAVYMNRLVYDVGLEAYARNYARHMCSTGKWEHSKRAAPLRVARGENLYTNSVDYSSTPSRNFDSAQIVQKWWDERQYFDWHAENPSQSAQRQGKMVGHWTQVVRAEASTVGCWIVTGCQCTAGRSCQKANGGRWATYVACHYDYGNLGSYPYWPLNTNIQYRIPTTVTQNRRQRCGSCPKGFNQCGTTIGGQEKRDAYLCVGYWNINESMPPADLLRKSIIMRHSSSGIPSWYFMVRNCTRGNGSCPSNASCWAYGKGRTLAAEPPVLVNQCQCHGFSTQYGIYFERDMCGQYSAIQPYYDADAFLGFTEIGGLNTSSATRAAHSPSSTGVSDQISWKGRLSTTATFLDSGSSLAELGMHDGSVELDQTSPLTETAEEAADLIIQSDEGSLKASVKPRNTAVDSISKQKLHFFSPTATNSLDEKLTFLSLRAASDVVPPLDDVMFEWKNVRDPQLIARRPGVATDAIGNAVQVATTLRGIRQHRYESVSTPLSTVFAQQSLGVESGHNELSIEGDTPKEPVETPGLEQVERNASTTTDSLPHEETQASASPTSPEVTAEEGPPIADIVDEEENETALRGAPVNVMAVQKDAREKNKYPLPYADEARNEGTRKPEPSGGADAPSERKLNR</sequence>
<dbReference type="CDD" id="cd05380">
    <property type="entry name" value="CAP_euk"/>
    <property type="match status" value="1"/>
</dbReference>
<feature type="region of interest" description="Disordered" evidence="1">
    <location>
        <begin position="589"/>
        <end position="710"/>
    </location>
</feature>
<dbReference type="Proteomes" id="UP000028828">
    <property type="component" value="Unassembled WGS sequence"/>
</dbReference>
<feature type="compositionally biased region" description="Polar residues" evidence="1">
    <location>
        <begin position="627"/>
        <end position="636"/>
    </location>
</feature>
<feature type="domain" description="SCP" evidence="2">
    <location>
        <begin position="57"/>
        <end position="230"/>
    </location>
</feature>
<dbReference type="InterPro" id="IPR001283">
    <property type="entry name" value="CRISP-related"/>
</dbReference>
<organism evidence="3 4">
    <name type="scientific">Toxoplasma gondii p89</name>
    <dbReference type="NCBI Taxonomy" id="943119"/>
    <lineage>
        <taxon>Eukaryota</taxon>
        <taxon>Sar</taxon>
        <taxon>Alveolata</taxon>
        <taxon>Apicomplexa</taxon>
        <taxon>Conoidasida</taxon>
        <taxon>Coccidia</taxon>
        <taxon>Eucoccidiorida</taxon>
        <taxon>Eimeriorina</taxon>
        <taxon>Sarcocystidae</taxon>
        <taxon>Toxoplasma</taxon>
    </lineage>
</organism>
<protein>
    <submittedName>
        <fullName evidence="3">SCP family extracellular subfamily protein</fullName>
    </submittedName>
</protein>
<dbReference type="PANTHER" id="PTHR10334">
    <property type="entry name" value="CYSTEINE-RICH SECRETORY PROTEIN-RELATED"/>
    <property type="match status" value="1"/>
</dbReference>